<dbReference type="EMBL" id="KV427658">
    <property type="protein sequence ID" value="KZT01930.1"/>
    <property type="molecule type" value="Genomic_DNA"/>
</dbReference>
<proteinExistence type="predicted"/>
<accession>A0A165BZF9</accession>
<dbReference type="InParanoid" id="A0A165BZF9"/>
<reference evidence="1 2" key="1">
    <citation type="journal article" date="2016" name="Mol. Biol. Evol.">
        <title>Comparative Genomics of Early-Diverging Mushroom-Forming Fungi Provides Insights into the Origins of Lignocellulose Decay Capabilities.</title>
        <authorList>
            <person name="Nagy L.G."/>
            <person name="Riley R."/>
            <person name="Tritt A."/>
            <person name="Adam C."/>
            <person name="Daum C."/>
            <person name="Floudas D."/>
            <person name="Sun H."/>
            <person name="Yadav J.S."/>
            <person name="Pangilinan J."/>
            <person name="Larsson K.H."/>
            <person name="Matsuura K."/>
            <person name="Barry K."/>
            <person name="Labutti K."/>
            <person name="Kuo R."/>
            <person name="Ohm R.A."/>
            <person name="Bhattacharya S.S."/>
            <person name="Shirouzu T."/>
            <person name="Yoshinaga Y."/>
            <person name="Martin F.M."/>
            <person name="Grigoriev I.V."/>
            <person name="Hibbett D.S."/>
        </authorList>
    </citation>
    <scope>NUCLEOTIDE SEQUENCE [LARGE SCALE GENOMIC DNA]</scope>
    <source>
        <strain evidence="1 2">93-53</strain>
    </source>
</reference>
<evidence type="ECO:0000313" key="2">
    <source>
        <dbReference type="Proteomes" id="UP000076871"/>
    </source>
</evidence>
<name>A0A165BZF9_9APHY</name>
<protein>
    <submittedName>
        <fullName evidence="1">Uncharacterized protein</fullName>
    </submittedName>
</protein>
<evidence type="ECO:0000313" key="1">
    <source>
        <dbReference type="EMBL" id="KZT01930.1"/>
    </source>
</evidence>
<sequence length="96" mass="10809">MYGTAGDPFEKVHGYHLVIHEQATGAAFPHQIGLAQAGLARIRHSRVQTAQIPTWHSLNSACISVFYQRAFFDGRERAHHTLLSPGSQLRRQWNFG</sequence>
<dbReference type="GeneID" id="63819537"/>
<dbReference type="AlphaFoldDB" id="A0A165BZF9"/>
<gene>
    <name evidence="1" type="ORF">LAESUDRAFT_449940</name>
</gene>
<dbReference type="Proteomes" id="UP000076871">
    <property type="component" value="Unassembled WGS sequence"/>
</dbReference>
<dbReference type="RefSeq" id="XP_040759670.1">
    <property type="nucleotide sequence ID" value="XM_040902506.1"/>
</dbReference>
<organism evidence="1 2">
    <name type="scientific">Laetiporus sulphureus 93-53</name>
    <dbReference type="NCBI Taxonomy" id="1314785"/>
    <lineage>
        <taxon>Eukaryota</taxon>
        <taxon>Fungi</taxon>
        <taxon>Dikarya</taxon>
        <taxon>Basidiomycota</taxon>
        <taxon>Agaricomycotina</taxon>
        <taxon>Agaricomycetes</taxon>
        <taxon>Polyporales</taxon>
        <taxon>Laetiporus</taxon>
    </lineage>
</organism>
<keyword evidence="2" id="KW-1185">Reference proteome</keyword>